<evidence type="ECO:0000313" key="2">
    <source>
        <dbReference type="Proteomes" id="UP000774617"/>
    </source>
</evidence>
<dbReference type="PANTHER" id="PTHR38167:SF1">
    <property type="entry name" value="C2H2-TYPE DOMAIN-CONTAINING PROTEIN"/>
    <property type="match status" value="1"/>
</dbReference>
<name>A0ABQ8G770_9PEZI</name>
<gene>
    <name evidence="1" type="ORF">B0J12DRAFT_700895</name>
</gene>
<dbReference type="Proteomes" id="UP000774617">
    <property type="component" value="Unassembled WGS sequence"/>
</dbReference>
<dbReference type="PANTHER" id="PTHR38167">
    <property type="entry name" value="C2H2-TYPE DOMAIN-CONTAINING PROTEIN"/>
    <property type="match status" value="1"/>
</dbReference>
<reference evidence="1 2" key="1">
    <citation type="journal article" date="2021" name="Nat. Commun.">
        <title>Genetic determinants of endophytism in the Arabidopsis root mycobiome.</title>
        <authorList>
            <person name="Mesny F."/>
            <person name="Miyauchi S."/>
            <person name="Thiergart T."/>
            <person name="Pickel B."/>
            <person name="Atanasova L."/>
            <person name="Karlsson M."/>
            <person name="Huettel B."/>
            <person name="Barry K.W."/>
            <person name="Haridas S."/>
            <person name="Chen C."/>
            <person name="Bauer D."/>
            <person name="Andreopoulos W."/>
            <person name="Pangilinan J."/>
            <person name="LaButti K."/>
            <person name="Riley R."/>
            <person name="Lipzen A."/>
            <person name="Clum A."/>
            <person name="Drula E."/>
            <person name="Henrissat B."/>
            <person name="Kohler A."/>
            <person name="Grigoriev I.V."/>
            <person name="Martin F.M."/>
            <person name="Hacquard S."/>
        </authorList>
    </citation>
    <scope>NUCLEOTIDE SEQUENCE [LARGE SCALE GENOMIC DNA]</scope>
    <source>
        <strain evidence="1 2">MPI-SDFR-AT-0080</strain>
    </source>
</reference>
<evidence type="ECO:0008006" key="3">
    <source>
        <dbReference type="Google" id="ProtNLM"/>
    </source>
</evidence>
<comment type="caution">
    <text evidence="1">The sequence shown here is derived from an EMBL/GenBank/DDBJ whole genome shotgun (WGS) entry which is preliminary data.</text>
</comment>
<proteinExistence type="predicted"/>
<organism evidence="1 2">
    <name type="scientific">Macrophomina phaseolina</name>
    <dbReference type="NCBI Taxonomy" id="35725"/>
    <lineage>
        <taxon>Eukaryota</taxon>
        <taxon>Fungi</taxon>
        <taxon>Dikarya</taxon>
        <taxon>Ascomycota</taxon>
        <taxon>Pezizomycotina</taxon>
        <taxon>Dothideomycetes</taxon>
        <taxon>Dothideomycetes incertae sedis</taxon>
        <taxon>Botryosphaeriales</taxon>
        <taxon>Botryosphaeriaceae</taxon>
        <taxon>Macrophomina</taxon>
    </lineage>
</organism>
<evidence type="ECO:0000313" key="1">
    <source>
        <dbReference type="EMBL" id="KAH7046772.1"/>
    </source>
</evidence>
<accession>A0ABQ8G770</accession>
<protein>
    <recommendedName>
        <fullName evidence="3">C2H2-type domain-containing protein</fullName>
    </recommendedName>
</protein>
<sequence length="183" mass="20235">MTSRALLEAIDYASHDRLKMTLKAICEKSVIARELVGLELMVDSRSSSEEPFHSAFPSVLPMAAALDAATTVANGVGAPSRKRPSIQFIECVRCNRKFETVTENVGECVWHDGSLAVDFHHEVWADWCESSYGPLNCEENMRSNLHEVPEGFVWSCCGGRGDAGGCRRGPHQAREVSIKRVRI</sequence>
<keyword evidence="2" id="KW-1185">Reference proteome</keyword>
<dbReference type="EMBL" id="JAGTJR010000017">
    <property type="protein sequence ID" value="KAH7046772.1"/>
    <property type="molecule type" value="Genomic_DNA"/>
</dbReference>